<accession>A0ABN1TLA1</accession>
<name>A0ABN1TLA1_9ACTN</name>
<organism evidence="2 3">
    <name type="scientific">Nocardioides dubius</name>
    <dbReference type="NCBI Taxonomy" id="317019"/>
    <lineage>
        <taxon>Bacteria</taxon>
        <taxon>Bacillati</taxon>
        <taxon>Actinomycetota</taxon>
        <taxon>Actinomycetes</taxon>
        <taxon>Propionibacteriales</taxon>
        <taxon>Nocardioidaceae</taxon>
        <taxon>Nocardioides</taxon>
    </lineage>
</organism>
<feature type="region of interest" description="Disordered" evidence="1">
    <location>
        <begin position="391"/>
        <end position="415"/>
    </location>
</feature>
<protein>
    <recommendedName>
        <fullName evidence="4">DUF222 domain-containing protein</fullName>
    </recommendedName>
</protein>
<comment type="caution">
    <text evidence="2">The sequence shown here is derived from an EMBL/GenBank/DDBJ whole genome shotgun (WGS) entry which is preliminary data.</text>
</comment>
<dbReference type="EMBL" id="BAAALG010000002">
    <property type="protein sequence ID" value="GAA1092582.1"/>
    <property type="molecule type" value="Genomic_DNA"/>
</dbReference>
<proteinExistence type="predicted"/>
<evidence type="ECO:0000313" key="2">
    <source>
        <dbReference type="EMBL" id="GAA1092582.1"/>
    </source>
</evidence>
<keyword evidence="3" id="KW-1185">Reference proteome</keyword>
<gene>
    <name evidence="2" type="ORF">GCM10009668_04530</name>
</gene>
<evidence type="ECO:0000256" key="1">
    <source>
        <dbReference type="SAM" id="MobiDB-lite"/>
    </source>
</evidence>
<evidence type="ECO:0000313" key="3">
    <source>
        <dbReference type="Proteomes" id="UP001501581"/>
    </source>
</evidence>
<evidence type="ECO:0008006" key="4">
    <source>
        <dbReference type="Google" id="ProtNLM"/>
    </source>
</evidence>
<reference evidence="2 3" key="1">
    <citation type="journal article" date="2019" name="Int. J. Syst. Evol. Microbiol.">
        <title>The Global Catalogue of Microorganisms (GCM) 10K type strain sequencing project: providing services to taxonomists for standard genome sequencing and annotation.</title>
        <authorList>
            <consortium name="The Broad Institute Genomics Platform"/>
            <consortium name="The Broad Institute Genome Sequencing Center for Infectious Disease"/>
            <person name="Wu L."/>
            <person name="Ma J."/>
        </authorList>
    </citation>
    <scope>NUCLEOTIDE SEQUENCE [LARGE SCALE GENOMIC DNA]</scope>
    <source>
        <strain evidence="2 3">JCM 13008</strain>
    </source>
</reference>
<dbReference type="Proteomes" id="UP001501581">
    <property type="component" value="Unassembled WGS sequence"/>
</dbReference>
<sequence>MSEARPSVAIMTTTPSDLDAAAVLRASSEALVRRRLDQVAEMELLAQWAAIHSDDAAGGMVQVGGEGTPLVREHCLGEIALAREAGDVATRNTLADVLDLQHRLPRCWVMVRAGKVEPWVACKVARLSRALGADAVPVVDAAVARMLGHESPGRILDVAAAKVIEADVAAYEARVEAERRRRYLAIGRTDEHGLRTLIARIEAADAVWIDATVSRVAEIITPQHEHADADELRAIALGYLARPAELLALLAEEVTPAGDLPIDSTQDGSPEEPNRAIAFPERLLDRLRGVDWSKLAPKAVLYLHLHEAALAGRAGVVRGEDAIGPRTLGQLHGLLRGAKVTIKPVIDLHDAVAYTAYEHPVSLKERVHLRSGGDYWPWARSTSRHVDYDHVVPFTDAPPGDPPPQTGTHNSGPLGRTHHRWKTFAGYRTWQIGPASYLWRTPHGWVFLSDHRGTYRLL</sequence>